<accession>A0A8T0T3G2</accession>
<proteinExistence type="predicted"/>
<comment type="caution">
    <text evidence="2">The sequence shown here is derived from an EMBL/GenBank/DDBJ whole genome shotgun (WGS) entry which is preliminary data.</text>
</comment>
<dbReference type="AlphaFoldDB" id="A0A8T0T3G2"/>
<organism evidence="2 3">
    <name type="scientific">Panicum virgatum</name>
    <name type="common">Blackwell switchgrass</name>
    <dbReference type="NCBI Taxonomy" id="38727"/>
    <lineage>
        <taxon>Eukaryota</taxon>
        <taxon>Viridiplantae</taxon>
        <taxon>Streptophyta</taxon>
        <taxon>Embryophyta</taxon>
        <taxon>Tracheophyta</taxon>
        <taxon>Spermatophyta</taxon>
        <taxon>Magnoliopsida</taxon>
        <taxon>Liliopsida</taxon>
        <taxon>Poales</taxon>
        <taxon>Poaceae</taxon>
        <taxon>PACMAD clade</taxon>
        <taxon>Panicoideae</taxon>
        <taxon>Panicodae</taxon>
        <taxon>Paniceae</taxon>
        <taxon>Panicinae</taxon>
        <taxon>Panicum</taxon>
        <taxon>Panicum sect. Hiantes</taxon>
    </lineage>
</organism>
<feature type="domain" description="KIB1-4 beta-propeller" evidence="1">
    <location>
        <begin position="143"/>
        <end position="367"/>
    </location>
</feature>
<dbReference type="InterPro" id="IPR005174">
    <property type="entry name" value="KIB1-4_b-propeller"/>
</dbReference>
<evidence type="ECO:0000313" key="2">
    <source>
        <dbReference type="EMBL" id="KAG2603824.1"/>
    </source>
</evidence>
<dbReference type="PANTHER" id="PTHR33800:SF20">
    <property type="entry name" value="OS06G0114300 PROTEIN"/>
    <property type="match status" value="1"/>
</dbReference>
<dbReference type="PANTHER" id="PTHR33800">
    <property type="entry name" value="OS06G0113600 PROTEIN"/>
    <property type="match status" value="1"/>
</dbReference>
<keyword evidence="3" id="KW-1185">Reference proteome</keyword>
<sequence>MSFAAAVACSWNVLVAEHPHPATPLGAKTMGSITPMDTTTMSMLLAMAGPQGWAELPTGILHAIIHLLSSTRDVLAFIATCPTWRAAFMEAKPTFCKLLPPLMIRSCAQLSNDAHHSGVHHTWQLMDPANPSLRFYRPVPATIPPGMEFVGCSYGHAIFADLSVSETGGNITMIDVFTGVQVSPPPCPVLAKAAARVVHFIDLLCCTLTAPVSSPKACLLVSTNDIVGRLLVWRVGSDDWQHARTAHAGMGPIDQIVVFGDKIIALDIDLSLFTVHLGDDELGRSIRPLLIVEEDDDGMVNREALLNARLVVVCGDKLALVASPSPDDWDTLVFFHLDGLGSPTEPPRWSPVPELEGALFISGGHGVQTVFEGWYGRWVLSRARPERWGGRTGHVAFAGHANVVYPFPTGRLLPSWVSPSVLSPDG</sequence>
<dbReference type="SUPFAM" id="SSF81383">
    <property type="entry name" value="F-box domain"/>
    <property type="match status" value="1"/>
</dbReference>
<protein>
    <recommendedName>
        <fullName evidence="1">KIB1-4 beta-propeller domain-containing protein</fullName>
    </recommendedName>
</protein>
<reference evidence="2" key="1">
    <citation type="submission" date="2020-05" db="EMBL/GenBank/DDBJ databases">
        <title>WGS assembly of Panicum virgatum.</title>
        <authorList>
            <person name="Lovell J.T."/>
            <person name="Jenkins J."/>
            <person name="Shu S."/>
            <person name="Juenger T.E."/>
            <person name="Schmutz J."/>
        </authorList>
    </citation>
    <scope>NUCLEOTIDE SEQUENCE</scope>
    <source>
        <strain evidence="2">AP13</strain>
    </source>
</reference>
<dbReference type="Proteomes" id="UP000823388">
    <property type="component" value="Chromosome 4N"/>
</dbReference>
<dbReference type="InterPro" id="IPR036047">
    <property type="entry name" value="F-box-like_dom_sf"/>
</dbReference>
<gene>
    <name evidence="2" type="ORF">PVAP13_4NG030400</name>
</gene>
<dbReference type="EMBL" id="CM029044">
    <property type="protein sequence ID" value="KAG2603824.1"/>
    <property type="molecule type" value="Genomic_DNA"/>
</dbReference>
<dbReference type="Pfam" id="PF03478">
    <property type="entry name" value="Beta-prop_KIB1-4"/>
    <property type="match status" value="1"/>
</dbReference>
<evidence type="ECO:0000259" key="1">
    <source>
        <dbReference type="Pfam" id="PF03478"/>
    </source>
</evidence>
<name>A0A8T0T3G2_PANVG</name>
<evidence type="ECO:0000313" key="3">
    <source>
        <dbReference type="Proteomes" id="UP000823388"/>
    </source>
</evidence>